<evidence type="ECO:0000256" key="1">
    <source>
        <dbReference type="SAM" id="MobiDB-lite"/>
    </source>
</evidence>
<proteinExistence type="predicted"/>
<reference evidence="2 3" key="1">
    <citation type="submission" date="2020-04" db="EMBL/GenBank/DDBJ databases">
        <title>Pseudoalteromonas caenipelagi sp. nov., isolated from a tidal flat.</title>
        <authorList>
            <person name="Park S."/>
            <person name="Yoon J.-H."/>
        </authorList>
    </citation>
    <scope>NUCLEOTIDE SEQUENCE [LARGE SCALE GENOMIC DNA]</scope>
    <source>
        <strain evidence="2 3">JBTF-M23</strain>
    </source>
</reference>
<feature type="compositionally biased region" description="Low complexity" evidence="1">
    <location>
        <begin position="866"/>
        <end position="876"/>
    </location>
</feature>
<dbReference type="AlphaFoldDB" id="A0A849VFR6"/>
<sequence length="1089" mass="120379">MDLKNSVTNGAVYFDRGLLALEQANYSIEQRSSEDWLLFLKQFASRLTFFDTQNGEDGTWAQLLPNNDELKALAKWLQKDAAIPDEVKALAARPDLSLLLTFIQLLNYPAEQFHELTARHLQHYYRGVLGLAAKKGEPDKANLIVTLNEDTEVLTLREGTRFSAGVDDNDEPIEYALADTVQLNTAQVSDIITLAKHSEKNSNRFYVTQAQSTSQQLVFPAEGVPCFGENTEVPAELGLIISSKLLWLGSGKRQIHITFSGITFTRVSNDSDAAPDDENDQDTLVDVFKSFDIAVSTEQGKVVLPLIDKDTSDAAKSDQDGYVDIQQSDEELSLVLTVEPEFPAIGLSEADVEKGRRNPYICLFAKQQSYQVNFAELKLQVSAEGLVPSSIANDQGELEADNPDLIFGPEPVRGSGFYFTHPELNVKPLANLKLDFNWAGKPQDMRGYYDAYKQFLQANPIYQMAGFDENQYPQHLVRLDSAQGLLAEGLSLFEGLGVSSSAAQMPKKADKRSSQGYLDLPLDAVDPKKYPLWFKLSLTGDDFGTGVYGPALQYFASLYAAQVLGNVNGNIDNPVTGTTVVPEPYIPQALDLHMGYHTEQVKFDNLSNNIELGHIHPLGEEPIDAQNDKKSITLQPQIDSKGELIIGLVNPRLPGEVSLLLELEPLNYSVSSLNPTITWHYRYQNKWHEIKRNSLDSANHKALVLSDSTNGLLNSGIVRLALPEQASLDDAMLQSGRAWIKASISYGGNRLARLSHLKHLAAQAVEVTYVEKSADDPKLGQVLPAESINELVTLDARVDSVMQPAESFAGRAAQSESNYVTHCAEQLRHKGRALTQWDYEHLVLEAFPELYFVKCFRGVVSQATTDNASTDNTNADDANKDDANNDDANVSNADTAGTITLVAIPKTRDAEHFQPLLADHKKKQIAQFLADKMPHYAKLDVVDPDYREIRFSVTAVISDGYDKGQALERINATLIEHMSPWIEKSGKAPQPINNNVSLSSVAKIIAQLDEIKLIHSISTYIENRKGDFVPINNQSTQARNEHEVLVPAVQHVLRVFGEQEEVLFGIGAMVIEADFTVAQNDKVAPPTTN</sequence>
<dbReference type="Proteomes" id="UP000586305">
    <property type="component" value="Unassembled WGS sequence"/>
</dbReference>
<accession>A0A849VFR6</accession>
<feature type="region of interest" description="Disordered" evidence="1">
    <location>
        <begin position="866"/>
        <end position="891"/>
    </location>
</feature>
<protein>
    <recommendedName>
        <fullName evidence="4">Baseplate J-like protein</fullName>
    </recommendedName>
</protein>
<gene>
    <name evidence="2" type="ORF">HG263_08350</name>
</gene>
<comment type="caution">
    <text evidence="2">The sequence shown here is derived from an EMBL/GenBank/DDBJ whole genome shotgun (WGS) entry which is preliminary data.</text>
</comment>
<evidence type="ECO:0000313" key="2">
    <source>
        <dbReference type="EMBL" id="NOU50551.1"/>
    </source>
</evidence>
<organism evidence="2 3">
    <name type="scientific">Pseudoalteromonas caenipelagi</name>
    <dbReference type="NCBI Taxonomy" id="2726988"/>
    <lineage>
        <taxon>Bacteria</taxon>
        <taxon>Pseudomonadati</taxon>
        <taxon>Pseudomonadota</taxon>
        <taxon>Gammaproteobacteria</taxon>
        <taxon>Alteromonadales</taxon>
        <taxon>Pseudoalteromonadaceae</taxon>
        <taxon>Pseudoalteromonas</taxon>
    </lineage>
</organism>
<evidence type="ECO:0008006" key="4">
    <source>
        <dbReference type="Google" id="ProtNLM"/>
    </source>
</evidence>
<name>A0A849VFR6_9GAMM</name>
<dbReference type="RefSeq" id="WP_171625608.1">
    <property type="nucleotide sequence ID" value="NZ_JABBPG010000002.1"/>
</dbReference>
<dbReference type="EMBL" id="JABBPG010000002">
    <property type="protein sequence ID" value="NOU50551.1"/>
    <property type="molecule type" value="Genomic_DNA"/>
</dbReference>
<keyword evidence="3" id="KW-1185">Reference proteome</keyword>
<evidence type="ECO:0000313" key="3">
    <source>
        <dbReference type="Proteomes" id="UP000586305"/>
    </source>
</evidence>